<keyword evidence="2" id="KW-1185">Reference proteome</keyword>
<dbReference type="EMBL" id="QJKJ01007807">
    <property type="protein sequence ID" value="RDX81874.1"/>
    <property type="molecule type" value="Genomic_DNA"/>
</dbReference>
<sequence>MQGPHREQLISILRGHANLFSWQLFDILGIDLNIIYNQLMLCVEPKSVAQQRGKREETGEKP</sequence>
<evidence type="ECO:0000313" key="2">
    <source>
        <dbReference type="Proteomes" id="UP000257109"/>
    </source>
</evidence>
<dbReference type="Proteomes" id="UP000257109">
    <property type="component" value="Unassembled WGS sequence"/>
</dbReference>
<proteinExistence type="predicted"/>
<name>A0A371FU84_MUCPR</name>
<feature type="non-terminal residue" evidence="1">
    <location>
        <position position="1"/>
    </location>
</feature>
<gene>
    <name evidence="1" type="ORF">CR513_37410</name>
</gene>
<accession>A0A371FU84</accession>
<organism evidence="1 2">
    <name type="scientific">Mucuna pruriens</name>
    <name type="common">Velvet bean</name>
    <name type="synonym">Dolichos pruriens</name>
    <dbReference type="NCBI Taxonomy" id="157652"/>
    <lineage>
        <taxon>Eukaryota</taxon>
        <taxon>Viridiplantae</taxon>
        <taxon>Streptophyta</taxon>
        <taxon>Embryophyta</taxon>
        <taxon>Tracheophyta</taxon>
        <taxon>Spermatophyta</taxon>
        <taxon>Magnoliopsida</taxon>
        <taxon>eudicotyledons</taxon>
        <taxon>Gunneridae</taxon>
        <taxon>Pentapetalae</taxon>
        <taxon>rosids</taxon>
        <taxon>fabids</taxon>
        <taxon>Fabales</taxon>
        <taxon>Fabaceae</taxon>
        <taxon>Papilionoideae</taxon>
        <taxon>50 kb inversion clade</taxon>
        <taxon>NPAAA clade</taxon>
        <taxon>indigoferoid/millettioid clade</taxon>
        <taxon>Phaseoleae</taxon>
        <taxon>Mucuna</taxon>
    </lineage>
</organism>
<dbReference type="AlphaFoldDB" id="A0A371FU84"/>
<evidence type="ECO:0000313" key="1">
    <source>
        <dbReference type="EMBL" id="RDX81874.1"/>
    </source>
</evidence>
<protein>
    <submittedName>
        <fullName evidence="1">Uncharacterized protein</fullName>
    </submittedName>
</protein>
<comment type="caution">
    <text evidence="1">The sequence shown here is derived from an EMBL/GenBank/DDBJ whole genome shotgun (WGS) entry which is preliminary data.</text>
</comment>
<reference evidence="1" key="1">
    <citation type="submission" date="2018-05" db="EMBL/GenBank/DDBJ databases">
        <title>Draft genome of Mucuna pruriens seed.</title>
        <authorList>
            <person name="Nnadi N.E."/>
            <person name="Vos R."/>
            <person name="Hasami M.H."/>
            <person name="Devisetty U.K."/>
            <person name="Aguiy J.C."/>
        </authorList>
    </citation>
    <scope>NUCLEOTIDE SEQUENCE [LARGE SCALE GENOMIC DNA]</scope>
    <source>
        <strain evidence="1">JCA_2017</strain>
    </source>
</reference>